<name>A0A7W7W2I1_9ACTN</name>
<feature type="compositionally biased region" description="Basic and acidic residues" evidence="1">
    <location>
        <begin position="30"/>
        <end position="50"/>
    </location>
</feature>
<evidence type="ECO:0000256" key="1">
    <source>
        <dbReference type="SAM" id="MobiDB-lite"/>
    </source>
</evidence>
<feature type="compositionally biased region" description="Low complexity" evidence="1">
    <location>
        <begin position="88"/>
        <end position="119"/>
    </location>
</feature>
<protein>
    <submittedName>
        <fullName evidence="2">Uncharacterized protein</fullName>
    </submittedName>
</protein>
<keyword evidence="3" id="KW-1185">Reference proteome</keyword>
<reference evidence="2 3" key="1">
    <citation type="submission" date="2020-08" db="EMBL/GenBank/DDBJ databases">
        <title>Sequencing the genomes of 1000 actinobacteria strains.</title>
        <authorList>
            <person name="Klenk H.-P."/>
        </authorList>
    </citation>
    <scope>NUCLEOTIDE SEQUENCE [LARGE SCALE GENOMIC DNA]</scope>
    <source>
        <strain evidence="2 3">DSM 102030</strain>
    </source>
</reference>
<dbReference type="Proteomes" id="UP000523007">
    <property type="component" value="Unassembled WGS sequence"/>
</dbReference>
<feature type="region of interest" description="Disordered" evidence="1">
    <location>
        <begin position="23"/>
        <end position="50"/>
    </location>
</feature>
<dbReference type="AlphaFoldDB" id="A0A7W7W2I1"/>
<proteinExistence type="predicted"/>
<feature type="region of interest" description="Disordered" evidence="1">
    <location>
        <begin position="88"/>
        <end position="148"/>
    </location>
</feature>
<gene>
    <name evidence="2" type="ORF">F4561_001495</name>
</gene>
<sequence length="232" mass="25677">MRHREPHSDDPTGPYILLLNLYLGPTNETPQRRSDEENEERSREPGADRYCDPCFETRRPWHQLDLNGSLYTHWPRAHCVRIPGDAPSRAASPRLGAAAWARATPREATATTKDPAPAAHDSVSRSDRYSTSASPAHAAGLEPPAHHRHRMDALCTPVRCRTTGLPHAVKRYPHRYFRIYLAGFGGTPPVTGLELPLGNEHRPHTVGHGRVLPPQCAAGWGSEANAVRYSSS</sequence>
<comment type="caution">
    <text evidence="2">The sequence shown here is derived from an EMBL/GenBank/DDBJ whole genome shotgun (WGS) entry which is preliminary data.</text>
</comment>
<dbReference type="EMBL" id="JACHJT010000001">
    <property type="protein sequence ID" value="MBB4930675.1"/>
    <property type="molecule type" value="Genomic_DNA"/>
</dbReference>
<evidence type="ECO:0000313" key="2">
    <source>
        <dbReference type="EMBL" id="MBB4930675.1"/>
    </source>
</evidence>
<organism evidence="2 3">
    <name type="scientific">Lipingzhangella halophila</name>
    <dbReference type="NCBI Taxonomy" id="1783352"/>
    <lineage>
        <taxon>Bacteria</taxon>
        <taxon>Bacillati</taxon>
        <taxon>Actinomycetota</taxon>
        <taxon>Actinomycetes</taxon>
        <taxon>Streptosporangiales</taxon>
        <taxon>Nocardiopsidaceae</taxon>
        <taxon>Lipingzhangella</taxon>
    </lineage>
</organism>
<evidence type="ECO:0000313" key="3">
    <source>
        <dbReference type="Proteomes" id="UP000523007"/>
    </source>
</evidence>
<accession>A0A7W7W2I1</accession>